<keyword evidence="8" id="KW-0812">Transmembrane</keyword>
<dbReference type="InterPro" id="IPR051459">
    <property type="entry name" value="Cytochrome_c-type_DH"/>
</dbReference>
<dbReference type="InterPro" id="IPR008168">
    <property type="entry name" value="Cyt_C_IC"/>
</dbReference>
<evidence type="ECO:0000313" key="11">
    <source>
        <dbReference type="Proteomes" id="UP000246145"/>
    </source>
</evidence>
<feature type="compositionally biased region" description="Low complexity" evidence="7">
    <location>
        <begin position="1"/>
        <end position="11"/>
    </location>
</feature>
<dbReference type="AlphaFoldDB" id="A0A2U1CNY2"/>
<dbReference type="GO" id="GO:0020037">
    <property type="term" value="F:heme binding"/>
    <property type="evidence" value="ECO:0007669"/>
    <property type="project" value="InterPro"/>
</dbReference>
<keyword evidence="3 6" id="KW-0479">Metal-binding</keyword>
<dbReference type="EMBL" id="QEKO01000002">
    <property type="protein sequence ID" value="PVY62723.1"/>
    <property type="molecule type" value="Genomic_DNA"/>
</dbReference>
<evidence type="ECO:0000259" key="9">
    <source>
        <dbReference type="PROSITE" id="PS51007"/>
    </source>
</evidence>
<dbReference type="OrthoDB" id="9809720at2"/>
<feature type="domain" description="Cytochrome c" evidence="9">
    <location>
        <begin position="65"/>
        <end position="156"/>
    </location>
</feature>
<comment type="caution">
    <text evidence="10">The sequence shown here is derived from an EMBL/GenBank/DDBJ whole genome shotgun (WGS) entry which is preliminary data.</text>
</comment>
<name>A0A2U1CNY2_9BURK</name>
<reference evidence="10 11" key="1">
    <citation type="submission" date="2018-04" db="EMBL/GenBank/DDBJ databases">
        <title>Genomic Encyclopedia of Type Strains, Phase IV (KMG-IV): sequencing the most valuable type-strain genomes for metagenomic binning, comparative biology and taxonomic classification.</title>
        <authorList>
            <person name="Goeker M."/>
        </authorList>
    </citation>
    <scope>NUCLEOTIDE SEQUENCE [LARGE SCALE GENOMIC DNA]</scope>
    <source>
        <strain evidence="10 11">DSM 10065</strain>
    </source>
</reference>
<evidence type="ECO:0000256" key="1">
    <source>
        <dbReference type="ARBA" id="ARBA00022448"/>
    </source>
</evidence>
<dbReference type="PANTHER" id="PTHR35008:SF8">
    <property type="entry name" value="ALCOHOL DEHYDROGENASE CYTOCHROME C SUBUNIT"/>
    <property type="match status" value="1"/>
</dbReference>
<evidence type="ECO:0000256" key="4">
    <source>
        <dbReference type="ARBA" id="ARBA00022982"/>
    </source>
</evidence>
<evidence type="ECO:0000256" key="6">
    <source>
        <dbReference type="PROSITE-ProRule" id="PRU00433"/>
    </source>
</evidence>
<feature type="region of interest" description="Disordered" evidence="7">
    <location>
        <begin position="1"/>
        <end position="22"/>
    </location>
</feature>
<dbReference type="STRING" id="1231391.GCA_000308195_00718"/>
<feature type="transmembrane region" description="Helical" evidence="8">
    <location>
        <begin position="26"/>
        <end position="43"/>
    </location>
</feature>
<dbReference type="RefSeq" id="WP_116518554.1">
    <property type="nucleotide sequence ID" value="NZ_JACCEX010000002.1"/>
</dbReference>
<dbReference type="PANTHER" id="PTHR35008">
    <property type="entry name" value="BLL4482 PROTEIN-RELATED"/>
    <property type="match status" value="1"/>
</dbReference>
<dbReference type="Gene3D" id="1.10.760.10">
    <property type="entry name" value="Cytochrome c-like domain"/>
    <property type="match status" value="1"/>
</dbReference>
<evidence type="ECO:0000256" key="8">
    <source>
        <dbReference type="SAM" id="Phobius"/>
    </source>
</evidence>
<keyword evidence="8" id="KW-1133">Transmembrane helix</keyword>
<dbReference type="PROSITE" id="PS51007">
    <property type="entry name" value="CYTC"/>
    <property type="match status" value="1"/>
</dbReference>
<proteinExistence type="predicted"/>
<dbReference type="GO" id="GO:0009055">
    <property type="term" value="F:electron transfer activity"/>
    <property type="evidence" value="ECO:0007669"/>
    <property type="project" value="InterPro"/>
</dbReference>
<gene>
    <name evidence="10" type="ORF">C7440_2220</name>
</gene>
<protein>
    <submittedName>
        <fullName evidence="10">Mono/diheme cytochrome c family protein</fullName>
    </submittedName>
</protein>
<evidence type="ECO:0000256" key="2">
    <source>
        <dbReference type="ARBA" id="ARBA00022617"/>
    </source>
</evidence>
<evidence type="ECO:0000256" key="5">
    <source>
        <dbReference type="ARBA" id="ARBA00023004"/>
    </source>
</evidence>
<accession>A0A2U1CNY2</accession>
<evidence type="ECO:0000256" key="7">
    <source>
        <dbReference type="SAM" id="MobiDB-lite"/>
    </source>
</evidence>
<sequence>MTEPRFSQQQREQPEPSEGSRPVPKLVLSVIAGLLIWAVYYLYATYNPMPPSLGDNRVAADFAVPVSADGGQLYTAHCVACHQANGKGLPGVFPPLSGSEWVSAKDPGVMIKIVLHGVQGPLTVEGAKYEGLMPHFHDKFSDEEIAALVNHVRTGFGNSASTTDARYVAQVREETRDQATPWKGDEDLRPLLRSR</sequence>
<keyword evidence="4" id="KW-0249">Electron transport</keyword>
<feature type="region of interest" description="Disordered" evidence="7">
    <location>
        <begin position="175"/>
        <end position="195"/>
    </location>
</feature>
<dbReference type="InterPro" id="IPR009056">
    <property type="entry name" value="Cyt_c-like_dom"/>
</dbReference>
<evidence type="ECO:0000313" key="10">
    <source>
        <dbReference type="EMBL" id="PVY62723.1"/>
    </source>
</evidence>
<keyword evidence="11" id="KW-1185">Reference proteome</keyword>
<evidence type="ECO:0000256" key="3">
    <source>
        <dbReference type="ARBA" id="ARBA00022723"/>
    </source>
</evidence>
<keyword evidence="5 6" id="KW-0408">Iron</keyword>
<keyword evidence="2 6" id="KW-0349">Heme</keyword>
<dbReference type="Pfam" id="PF00034">
    <property type="entry name" value="Cytochrom_C"/>
    <property type="match status" value="1"/>
</dbReference>
<keyword evidence="1" id="KW-0813">Transport</keyword>
<keyword evidence="8" id="KW-0472">Membrane</keyword>
<dbReference type="InterPro" id="IPR036909">
    <property type="entry name" value="Cyt_c-like_dom_sf"/>
</dbReference>
<dbReference type="SUPFAM" id="SSF46626">
    <property type="entry name" value="Cytochrome c"/>
    <property type="match status" value="1"/>
</dbReference>
<organism evidence="10 11">
    <name type="scientific">Pusillimonas noertemannii</name>
    <dbReference type="NCBI Taxonomy" id="305977"/>
    <lineage>
        <taxon>Bacteria</taxon>
        <taxon>Pseudomonadati</taxon>
        <taxon>Pseudomonadota</taxon>
        <taxon>Betaproteobacteria</taxon>
        <taxon>Burkholderiales</taxon>
        <taxon>Alcaligenaceae</taxon>
        <taxon>Pusillimonas</taxon>
    </lineage>
</organism>
<dbReference type="Proteomes" id="UP000246145">
    <property type="component" value="Unassembled WGS sequence"/>
</dbReference>
<dbReference type="PRINTS" id="PR00605">
    <property type="entry name" value="CYTCHROMECIC"/>
</dbReference>
<dbReference type="GO" id="GO:0005506">
    <property type="term" value="F:iron ion binding"/>
    <property type="evidence" value="ECO:0007669"/>
    <property type="project" value="InterPro"/>
</dbReference>